<dbReference type="EC" id="2.3.2.27" evidence="2"/>
<keyword evidence="5" id="KW-0862">Zinc</keyword>
<gene>
    <name evidence="8" type="ORF">RchiOBHm_Chr4g0388511</name>
</gene>
<accession>A0A2P6QPR0</accession>
<evidence type="ECO:0000256" key="1">
    <source>
        <dbReference type="ARBA" id="ARBA00000900"/>
    </source>
</evidence>
<evidence type="ECO:0000256" key="4">
    <source>
        <dbReference type="ARBA" id="ARBA00022771"/>
    </source>
</evidence>
<dbReference type="Proteomes" id="UP000238479">
    <property type="component" value="Chromosome 4"/>
</dbReference>
<evidence type="ECO:0000259" key="7">
    <source>
        <dbReference type="PROSITE" id="PS50089"/>
    </source>
</evidence>
<dbReference type="SMART" id="SM00184">
    <property type="entry name" value="RING"/>
    <property type="match status" value="1"/>
</dbReference>
<keyword evidence="4 6" id="KW-0863">Zinc-finger</keyword>
<dbReference type="EMBL" id="PDCK01000042">
    <property type="protein sequence ID" value="PRQ36172.1"/>
    <property type="molecule type" value="Genomic_DNA"/>
</dbReference>
<dbReference type="InterPro" id="IPR001841">
    <property type="entry name" value="Znf_RING"/>
</dbReference>
<organism evidence="8 9">
    <name type="scientific">Rosa chinensis</name>
    <name type="common">China rose</name>
    <dbReference type="NCBI Taxonomy" id="74649"/>
    <lineage>
        <taxon>Eukaryota</taxon>
        <taxon>Viridiplantae</taxon>
        <taxon>Streptophyta</taxon>
        <taxon>Embryophyta</taxon>
        <taxon>Tracheophyta</taxon>
        <taxon>Spermatophyta</taxon>
        <taxon>Magnoliopsida</taxon>
        <taxon>eudicotyledons</taxon>
        <taxon>Gunneridae</taxon>
        <taxon>Pentapetalae</taxon>
        <taxon>rosids</taxon>
        <taxon>fabids</taxon>
        <taxon>Rosales</taxon>
        <taxon>Rosaceae</taxon>
        <taxon>Rosoideae</taxon>
        <taxon>Rosoideae incertae sedis</taxon>
        <taxon>Rosa</taxon>
    </lineage>
</organism>
<protein>
    <recommendedName>
        <fullName evidence="2">RING-type E3 ubiquitin transferase</fullName>
        <ecNumber evidence="2">2.3.2.27</ecNumber>
    </recommendedName>
</protein>
<dbReference type="PANTHER" id="PTHR15710">
    <property type="entry name" value="E3 UBIQUITIN-PROTEIN LIGASE PRAJA"/>
    <property type="match status" value="1"/>
</dbReference>
<sequence length="231" mass="26469">MLTSSALHPAPETDVNFCGMGSLSWFLKPIFYISTPYSARNKLMPHRTTVTKIFNKLTAMPKDANFIHVDIYDVTEPEPEPKPKPATRSVMENELEKVRLDRSCGICMDVFEKGVIAIRLPCLHIFHGNYIFRWLETDHRCPLCRNPMPHDDADQFSYEPDGTNPSVNVYQHSYYTEIESIRCTPAPSSMLQIQFNLYKSNQDGLLREVGEVPRTSIDAGQIYTSKLSRNY</sequence>
<keyword evidence="9" id="KW-1185">Reference proteome</keyword>
<proteinExistence type="predicted"/>
<evidence type="ECO:0000256" key="2">
    <source>
        <dbReference type="ARBA" id="ARBA00012483"/>
    </source>
</evidence>
<dbReference type="Gene3D" id="3.30.40.10">
    <property type="entry name" value="Zinc/RING finger domain, C3HC4 (zinc finger)"/>
    <property type="match status" value="1"/>
</dbReference>
<dbReference type="GO" id="GO:0008270">
    <property type="term" value="F:zinc ion binding"/>
    <property type="evidence" value="ECO:0007669"/>
    <property type="project" value="UniProtKB-KW"/>
</dbReference>
<comment type="catalytic activity">
    <reaction evidence="1">
        <text>S-ubiquitinyl-[E2 ubiquitin-conjugating enzyme]-L-cysteine + [acceptor protein]-L-lysine = [E2 ubiquitin-conjugating enzyme]-L-cysteine + N(6)-ubiquitinyl-[acceptor protein]-L-lysine.</text>
        <dbReference type="EC" id="2.3.2.27"/>
    </reaction>
</comment>
<dbReference type="GO" id="GO:0016567">
    <property type="term" value="P:protein ubiquitination"/>
    <property type="evidence" value="ECO:0007669"/>
    <property type="project" value="TreeGrafter"/>
</dbReference>
<reference evidence="8 9" key="1">
    <citation type="journal article" date="2018" name="Nat. Genet.">
        <title>The Rosa genome provides new insights in the design of modern roses.</title>
        <authorList>
            <person name="Bendahmane M."/>
        </authorList>
    </citation>
    <scope>NUCLEOTIDE SEQUENCE [LARGE SCALE GENOMIC DNA]</scope>
    <source>
        <strain evidence="9">cv. Old Blush</strain>
    </source>
</reference>
<dbReference type="SUPFAM" id="SSF57850">
    <property type="entry name" value="RING/U-box"/>
    <property type="match status" value="1"/>
</dbReference>
<dbReference type="Pfam" id="PF13639">
    <property type="entry name" value="zf-RING_2"/>
    <property type="match status" value="1"/>
</dbReference>
<evidence type="ECO:0000313" key="9">
    <source>
        <dbReference type="Proteomes" id="UP000238479"/>
    </source>
</evidence>
<evidence type="ECO:0000256" key="5">
    <source>
        <dbReference type="ARBA" id="ARBA00022833"/>
    </source>
</evidence>
<dbReference type="GO" id="GO:0005737">
    <property type="term" value="C:cytoplasm"/>
    <property type="evidence" value="ECO:0007669"/>
    <property type="project" value="TreeGrafter"/>
</dbReference>
<keyword evidence="3" id="KW-0479">Metal-binding</keyword>
<dbReference type="PROSITE" id="PS50089">
    <property type="entry name" value="ZF_RING_2"/>
    <property type="match status" value="1"/>
</dbReference>
<comment type="caution">
    <text evidence="8">The sequence shown here is derived from an EMBL/GenBank/DDBJ whole genome shotgun (WGS) entry which is preliminary data.</text>
</comment>
<dbReference type="Gramene" id="PRQ36172">
    <property type="protein sequence ID" value="PRQ36172"/>
    <property type="gene ID" value="RchiOBHm_Chr4g0388511"/>
</dbReference>
<evidence type="ECO:0000256" key="6">
    <source>
        <dbReference type="PROSITE-ProRule" id="PRU00175"/>
    </source>
</evidence>
<dbReference type="AlphaFoldDB" id="A0A2P6QPR0"/>
<evidence type="ECO:0000256" key="3">
    <source>
        <dbReference type="ARBA" id="ARBA00022723"/>
    </source>
</evidence>
<dbReference type="InterPro" id="IPR013083">
    <property type="entry name" value="Znf_RING/FYVE/PHD"/>
</dbReference>
<feature type="domain" description="RING-type" evidence="7">
    <location>
        <begin position="104"/>
        <end position="145"/>
    </location>
</feature>
<name>A0A2P6QPR0_ROSCH</name>
<evidence type="ECO:0000313" key="8">
    <source>
        <dbReference type="EMBL" id="PRQ36172.1"/>
    </source>
</evidence>
<dbReference type="PANTHER" id="PTHR15710:SF229">
    <property type="entry name" value="E3 UBIQUITIN-PROTEIN LIGASE RNF181-LIKE"/>
    <property type="match status" value="1"/>
</dbReference>
<dbReference type="GO" id="GO:0061630">
    <property type="term" value="F:ubiquitin protein ligase activity"/>
    <property type="evidence" value="ECO:0007669"/>
    <property type="project" value="UniProtKB-EC"/>
</dbReference>